<evidence type="ECO:0000313" key="2">
    <source>
        <dbReference type="Proteomes" id="UP001159363"/>
    </source>
</evidence>
<reference evidence="1 2" key="1">
    <citation type="submission" date="2023-02" db="EMBL/GenBank/DDBJ databases">
        <title>LHISI_Scaffold_Assembly.</title>
        <authorList>
            <person name="Stuart O.P."/>
            <person name="Cleave R."/>
            <person name="Magrath M.J.L."/>
            <person name="Mikheyev A.S."/>
        </authorList>
    </citation>
    <scope>NUCLEOTIDE SEQUENCE [LARGE SCALE GENOMIC DNA]</scope>
    <source>
        <strain evidence="1">Daus_M_001</strain>
        <tissue evidence="1">Leg muscle</tissue>
    </source>
</reference>
<dbReference type="EMBL" id="JARBHB010000006">
    <property type="protein sequence ID" value="KAJ8880805.1"/>
    <property type="molecule type" value="Genomic_DNA"/>
</dbReference>
<sequence>MGSSRIHSSHDAANCSRKHKLCHSIGIIDDSAMKTMASTPFPSQSVSRNVVDRNCPVTIPTTCASFSPLPHMYSLVGSGVALVQWLDNSPPTKTNRVRFPVGLLSDFCTWVSCRTMPLAGGFSLGSPVCLAPAFRRHSILTSITLIGSQDLDLRAVQISSLTHSFMPIISAIKCEVLEFHPLSLYVGNTTSLARRSDESLGVRVSVALIAHSLLDLGRGVPTGVQPRPEWPDCFRLDLSPVRGREEGNQNSVYVSREVDSRSDCVSYADERHISTTRLRSASNTCWGHIRCPEAHTAVLPAAAHVDQLVFRQVRDAGVNLAPIISHTCSIGDRSGDLVGQ</sequence>
<evidence type="ECO:0000313" key="1">
    <source>
        <dbReference type="EMBL" id="KAJ8880805.1"/>
    </source>
</evidence>
<gene>
    <name evidence="1" type="ORF">PR048_017276</name>
</gene>
<proteinExistence type="predicted"/>
<dbReference type="Proteomes" id="UP001159363">
    <property type="component" value="Chromosome 5"/>
</dbReference>
<comment type="caution">
    <text evidence="1">The sequence shown here is derived from an EMBL/GenBank/DDBJ whole genome shotgun (WGS) entry which is preliminary data.</text>
</comment>
<organism evidence="1 2">
    <name type="scientific">Dryococelus australis</name>
    <dbReference type="NCBI Taxonomy" id="614101"/>
    <lineage>
        <taxon>Eukaryota</taxon>
        <taxon>Metazoa</taxon>
        <taxon>Ecdysozoa</taxon>
        <taxon>Arthropoda</taxon>
        <taxon>Hexapoda</taxon>
        <taxon>Insecta</taxon>
        <taxon>Pterygota</taxon>
        <taxon>Neoptera</taxon>
        <taxon>Polyneoptera</taxon>
        <taxon>Phasmatodea</taxon>
        <taxon>Verophasmatodea</taxon>
        <taxon>Anareolatae</taxon>
        <taxon>Phasmatidae</taxon>
        <taxon>Eurycanthinae</taxon>
        <taxon>Dryococelus</taxon>
    </lineage>
</organism>
<accession>A0ABQ9H955</accession>
<protein>
    <submittedName>
        <fullName evidence="1">Uncharacterized protein</fullName>
    </submittedName>
</protein>
<keyword evidence="2" id="KW-1185">Reference proteome</keyword>
<name>A0ABQ9H955_9NEOP</name>